<dbReference type="Proteomes" id="UP001597163">
    <property type="component" value="Unassembled WGS sequence"/>
</dbReference>
<keyword evidence="1" id="KW-0472">Membrane</keyword>
<dbReference type="RefSeq" id="WP_311940090.1">
    <property type="nucleotide sequence ID" value="NZ_JAVSCK010000003.1"/>
</dbReference>
<reference evidence="4" key="1">
    <citation type="journal article" date="2019" name="Int. J. Syst. Evol. Microbiol.">
        <title>The Global Catalogue of Microorganisms (GCM) 10K type strain sequencing project: providing services to taxonomists for standard genome sequencing and annotation.</title>
        <authorList>
            <consortium name="The Broad Institute Genomics Platform"/>
            <consortium name="The Broad Institute Genome Sequencing Center for Infectious Disease"/>
            <person name="Wu L."/>
            <person name="Ma J."/>
        </authorList>
    </citation>
    <scope>NUCLEOTIDE SEQUENCE [LARGE SCALE GENOMIC DNA]</scope>
    <source>
        <strain evidence="4">CCUG 63246</strain>
    </source>
</reference>
<feature type="domain" description="YdbS-like PH" evidence="2">
    <location>
        <begin position="60"/>
        <end position="118"/>
    </location>
</feature>
<gene>
    <name evidence="3" type="ORF">ACFQ2E_11480</name>
</gene>
<organism evidence="3 4">
    <name type="scientific">Hwangdonia seohaensis</name>
    <dbReference type="NCBI Taxonomy" id="1240727"/>
    <lineage>
        <taxon>Bacteria</taxon>
        <taxon>Pseudomonadati</taxon>
        <taxon>Bacteroidota</taxon>
        <taxon>Flavobacteriia</taxon>
        <taxon>Flavobacteriales</taxon>
        <taxon>Flavobacteriaceae</taxon>
        <taxon>Hwangdonia</taxon>
    </lineage>
</organism>
<comment type="caution">
    <text evidence="3">The sequence shown here is derived from an EMBL/GenBank/DDBJ whole genome shotgun (WGS) entry which is preliminary data.</text>
</comment>
<keyword evidence="1" id="KW-1133">Transmembrane helix</keyword>
<proteinExistence type="predicted"/>
<dbReference type="EMBL" id="JBHTLJ010000003">
    <property type="protein sequence ID" value="MFD1163044.1"/>
    <property type="molecule type" value="Genomic_DNA"/>
</dbReference>
<dbReference type="Pfam" id="PF03703">
    <property type="entry name" value="bPH_2"/>
    <property type="match status" value="1"/>
</dbReference>
<dbReference type="InterPro" id="IPR005182">
    <property type="entry name" value="YdbS-like_PH"/>
</dbReference>
<evidence type="ECO:0000256" key="1">
    <source>
        <dbReference type="SAM" id="Phobius"/>
    </source>
</evidence>
<evidence type="ECO:0000259" key="2">
    <source>
        <dbReference type="Pfam" id="PF03703"/>
    </source>
</evidence>
<evidence type="ECO:0000313" key="3">
    <source>
        <dbReference type="EMBL" id="MFD1163044.1"/>
    </source>
</evidence>
<feature type="transmembrane region" description="Helical" evidence="1">
    <location>
        <begin position="20"/>
        <end position="44"/>
    </location>
</feature>
<protein>
    <submittedName>
        <fullName evidence="3">PH domain-containing protein</fullName>
    </submittedName>
</protein>
<name>A0ABW3RD90_9FLAO</name>
<accession>A0ABW3RD90</accession>
<evidence type="ECO:0000313" key="4">
    <source>
        <dbReference type="Proteomes" id="UP001597163"/>
    </source>
</evidence>
<dbReference type="PANTHER" id="PTHR37938">
    <property type="entry name" value="BLL0215 PROTEIN"/>
    <property type="match status" value="1"/>
</dbReference>
<keyword evidence="1" id="KW-0812">Transmembrane</keyword>
<keyword evidence="4" id="KW-1185">Reference proteome</keyword>
<sequence>MTEEPIVIKKAEFNPKIKSYILYVVSFFLLISILGIPILIVWILGLGQHISKRFYDNLECQLTTRHLEFKKGVLFKVEKTIPLENIQDLTFIENPLLKYLDLRILKIETAGQSNPKGSDMKLIGIIDSGNFKKQVLKQREAVQSNSKNNSQSVSSNEKTNILLEEIRDLLHDIKHK</sequence>
<dbReference type="PANTHER" id="PTHR37938:SF1">
    <property type="entry name" value="BLL0215 PROTEIN"/>
    <property type="match status" value="1"/>
</dbReference>